<keyword evidence="1" id="KW-1133">Transmembrane helix</keyword>
<proteinExistence type="predicted"/>
<name>A0A433U8H3_ELYCH</name>
<dbReference type="Proteomes" id="UP000271974">
    <property type="component" value="Unassembled WGS sequence"/>
</dbReference>
<gene>
    <name evidence="2" type="ORF">EGW08_002138</name>
</gene>
<sequence length="111" mass="12785">MLCLCAIETLCWQVVVSCGNNFLFSLSTALGTISGLAKQTRKFFSSSFCCALRCKNFKRSAMSVVIAQSFYVIHAFITLPFLVRLIKTLHRISFVKKRYFSFKRRFIGHFH</sequence>
<organism evidence="2 3">
    <name type="scientific">Elysia chlorotica</name>
    <name type="common">Eastern emerald elysia</name>
    <name type="synonym">Sea slug</name>
    <dbReference type="NCBI Taxonomy" id="188477"/>
    <lineage>
        <taxon>Eukaryota</taxon>
        <taxon>Metazoa</taxon>
        <taxon>Spiralia</taxon>
        <taxon>Lophotrochozoa</taxon>
        <taxon>Mollusca</taxon>
        <taxon>Gastropoda</taxon>
        <taxon>Heterobranchia</taxon>
        <taxon>Euthyneura</taxon>
        <taxon>Panpulmonata</taxon>
        <taxon>Sacoglossa</taxon>
        <taxon>Placobranchoidea</taxon>
        <taxon>Plakobranchidae</taxon>
        <taxon>Elysia</taxon>
    </lineage>
</organism>
<keyword evidence="1" id="KW-0812">Transmembrane</keyword>
<feature type="transmembrane region" description="Helical" evidence="1">
    <location>
        <begin position="65"/>
        <end position="86"/>
    </location>
</feature>
<accession>A0A433U8H3</accession>
<evidence type="ECO:0000256" key="1">
    <source>
        <dbReference type="SAM" id="Phobius"/>
    </source>
</evidence>
<keyword evidence="3" id="KW-1185">Reference proteome</keyword>
<comment type="caution">
    <text evidence="2">The sequence shown here is derived from an EMBL/GenBank/DDBJ whole genome shotgun (WGS) entry which is preliminary data.</text>
</comment>
<evidence type="ECO:0000313" key="2">
    <source>
        <dbReference type="EMBL" id="RUS90096.1"/>
    </source>
</evidence>
<evidence type="ECO:0000313" key="3">
    <source>
        <dbReference type="Proteomes" id="UP000271974"/>
    </source>
</evidence>
<dbReference type="AlphaFoldDB" id="A0A433U8H3"/>
<keyword evidence="1" id="KW-0472">Membrane</keyword>
<protein>
    <submittedName>
        <fullName evidence="2">Uncharacterized protein</fullName>
    </submittedName>
</protein>
<reference evidence="2 3" key="1">
    <citation type="submission" date="2019-01" db="EMBL/GenBank/DDBJ databases">
        <title>A draft genome assembly of the solar-powered sea slug Elysia chlorotica.</title>
        <authorList>
            <person name="Cai H."/>
            <person name="Li Q."/>
            <person name="Fang X."/>
            <person name="Li J."/>
            <person name="Curtis N.E."/>
            <person name="Altenburger A."/>
            <person name="Shibata T."/>
            <person name="Feng M."/>
            <person name="Maeda T."/>
            <person name="Schwartz J.A."/>
            <person name="Shigenobu S."/>
            <person name="Lundholm N."/>
            <person name="Nishiyama T."/>
            <person name="Yang H."/>
            <person name="Hasebe M."/>
            <person name="Li S."/>
            <person name="Pierce S.K."/>
            <person name="Wang J."/>
        </authorList>
    </citation>
    <scope>NUCLEOTIDE SEQUENCE [LARGE SCALE GENOMIC DNA]</scope>
    <source>
        <strain evidence="2">EC2010</strain>
        <tissue evidence="2">Whole organism of an adult</tissue>
    </source>
</reference>
<dbReference type="EMBL" id="RQTK01000040">
    <property type="protein sequence ID" value="RUS90096.1"/>
    <property type="molecule type" value="Genomic_DNA"/>
</dbReference>